<dbReference type="GO" id="GO:0006281">
    <property type="term" value="P:DNA repair"/>
    <property type="evidence" value="ECO:0007669"/>
    <property type="project" value="InterPro"/>
</dbReference>
<dbReference type="GO" id="GO:0005737">
    <property type="term" value="C:cytoplasm"/>
    <property type="evidence" value="ECO:0007669"/>
    <property type="project" value="UniProtKB-SubCell"/>
</dbReference>
<gene>
    <name evidence="6" type="ORF">ONB1V03_LOCUS6668</name>
</gene>
<dbReference type="Gene3D" id="3.30.2170.10">
    <property type="entry name" value="archaeoglobus fulgidus dsm 4304 superfamily"/>
    <property type="match status" value="1"/>
</dbReference>
<dbReference type="InterPro" id="IPR007581">
    <property type="entry name" value="Endonuclease-V"/>
</dbReference>
<dbReference type="EMBL" id="CAJPVJ010003091">
    <property type="protein sequence ID" value="CAG2167156.1"/>
    <property type="molecule type" value="Genomic_DNA"/>
</dbReference>
<proteinExistence type="predicted"/>
<evidence type="ECO:0000256" key="5">
    <source>
        <dbReference type="ARBA" id="ARBA00022801"/>
    </source>
</evidence>
<dbReference type="CDD" id="cd06559">
    <property type="entry name" value="Endonuclease_V"/>
    <property type="match status" value="1"/>
</dbReference>
<evidence type="ECO:0000313" key="7">
    <source>
        <dbReference type="Proteomes" id="UP000728032"/>
    </source>
</evidence>
<dbReference type="PANTHER" id="PTHR28511:SF1">
    <property type="entry name" value="ENDONUCLEASE V"/>
    <property type="match status" value="1"/>
</dbReference>
<dbReference type="Pfam" id="PF04493">
    <property type="entry name" value="Endonuclease_5"/>
    <property type="match status" value="1"/>
</dbReference>
<evidence type="ECO:0008006" key="8">
    <source>
        <dbReference type="Google" id="ProtNLM"/>
    </source>
</evidence>
<name>A0A7R9LV63_9ACAR</name>
<comment type="subcellular location">
    <subcellularLocation>
        <location evidence="1">Cytoplasm</location>
    </subcellularLocation>
</comment>
<dbReference type="PANTHER" id="PTHR28511">
    <property type="entry name" value="ENDONUCLEASE V"/>
    <property type="match status" value="1"/>
</dbReference>
<evidence type="ECO:0000256" key="4">
    <source>
        <dbReference type="ARBA" id="ARBA00022759"/>
    </source>
</evidence>
<evidence type="ECO:0000256" key="2">
    <source>
        <dbReference type="ARBA" id="ARBA00022490"/>
    </source>
</evidence>
<dbReference type="GO" id="GO:0016891">
    <property type="term" value="F:RNA endonuclease activity producing 5'-phosphomonoesters, hydrolytic mechanism"/>
    <property type="evidence" value="ECO:0007669"/>
    <property type="project" value="TreeGrafter"/>
</dbReference>
<dbReference type="GO" id="GO:0003727">
    <property type="term" value="F:single-stranded RNA binding"/>
    <property type="evidence" value="ECO:0007669"/>
    <property type="project" value="TreeGrafter"/>
</dbReference>
<keyword evidence="4" id="KW-0255">Endonuclease</keyword>
<keyword evidence="5" id="KW-0378">Hydrolase</keyword>
<dbReference type="EMBL" id="OC917916">
    <property type="protein sequence ID" value="CAD7648271.1"/>
    <property type="molecule type" value="Genomic_DNA"/>
</dbReference>
<evidence type="ECO:0000256" key="1">
    <source>
        <dbReference type="ARBA" id="ARBA00004496"/>
    </source>
</evidence>
<reference evidence="6" key="1">
    <citation type="submission" date="2020-11" db="EMBL/GenBank/DDBJ databases">
        <authorList>
            <person name="Tran Van P."/>
        </authorList>
    </citation>
    <scope>NUCLEOTIDE SEQUENCE</scope>
</reference>
<sequence length="249" mass="27948">MSDSCGKSDEELTEEFIRLQLELRDKLVVCDTEDWALDMNKLELIGGLDISYDKSDSSRGCVTCVVLNAKNDFEIVYKNNTFIEPINRYIAGFLAFREISFLVKEYDTLKQNGSQFMPQVWLIDGNGVLHPRKFGLASHFGVLVDSAVIGVAKNPYYLNFVDQSVKDDHKRQKLSLGKVGDQFPITNSSDEVIGVALKTSSDCKNPVYVSIGHKVSLNTAITVVLKCCKYRVPEPVRQADIISRQLINQ</sequence>
<keyword evidence="3" id="KW-0540">Nuclease</keyword>
<organism evidence="6">
    <name type="scientific">Oppiella nova</name>
    <dbReference type="NCBI Taxonomy" id="334625"/>
    <lineage>
        <taxon>Eukaryota</taxon>
        <taxon>Metazoa</taxon>
        <taxon>Ecdysozoa</taxon>
        <taxon>Arthropoda</taxon>
        <taxon>Chelicerata</taxon>
        <taxon>Arachnida</taxon>
        <taxon>Acari</taxon>
        <taxon>Acariformes</taxon>
        <taxon>Sarcoptiformes</taxon>
        <taxon>Oribatida</taxon>
        <taxon>Brachypylina</taxon>
        <taxon>Oppioidea</taxon>
        <taxon>Oppiidae</taxon>
        <taxon>Oppiella</taxon>
    </lineage>
</organism>
<dbReference type="AlphaFoldDB" id="A0A7R9LV63"/>
<evidence type="ECO:0000313" key="6">
    <source>
        <dbReference type="EMBL" id="CAD7648271.1"/>
    </source>
</evidence>
<protein>
    <recommendedName>
        <fullName evidence="8">Endonuclease V</fullName>
    </recommendedName>
</protein>
<dbReference type="OrthoDB" id="20018at2759"/>
<dbReference type="Proteomes" id="UP000728032">
    <property type="component" value="Unassembled WGS sequence"/>
</dbReference>
<dbReference type="GO" id="GO:0005730">
    <property type="term" value="C:nucleolus"/>
    <property type="evidence" value="ECO:0007669"/>
    <property type="project" value="TreeGrafter"/>
</dbReference>
<accession>A0A7R9LV63</accession>
<keyword evidence="2" id="KW-0963">Cytoplasm</keyword>
<keyword evidence="7" id="KW-1185">Reference proteome</keyword>
<evidence type="ECO:0000256" key="3">
    <source>
        <dbReference type="ARBA" id="ARBA00022722"/>
    </source>
</evidence>